<sequence length="368" mass="42910">MEDIFGMLSSTLDLRDTYRLGQKVSSENLLENKKKVNQIISLAKKNAKSDKCLYCGEKVTSFCNSHTIPAFILENISVEGNLYNFNKMIGSPLIKDEDGINRSGTFYVICRDCDSKVFAEYENPDKYSTDPSHKMLAQIAMKNFLKNIYKRKLEFEIYKIVNEQMGLPYGMLEHQSNIIELDLNEFTNEYIRAKKSAEKNKSDAYYMFFCERLDYVVPVAFQGPIAMSTDLEGGVINKLFDMDPKYKLQELHLCIFPFKEESLVFMFIDSRSKRYRKFYKQFRKLSLEEQLKVVVYLIFAYTEDFFIHKDLDDEILRNEVLLEISGKSSIVTSMIPFVDGDEVVQQSYDFSQLSQVPNIFSKRYEVGR</sequence>
<dbReference type="RefSeq" id="WP_069700869.1">
    <property type="nucleotide sequence ID" value="NZ_MJAT01000001.1"/>
</dbReference>
<reference evidence="1 2" key="1">
    <citation type="submission" date="2016-09" db="EMBL/GenBank/DDBJ databases">
        <title>Desulfuribacillus arsenicus sp. nov., an obligately anaerobic, dissimilatory arsenic- and antimonate-reducing bacterium isolated from anoxic sediments.</title>
        <authorList>
            <person name="Abin C.A."/>
            <person name="Hollibaugh J.T."/>
        </authorList>
    </citation>
    <scope>NUCLEOTIDE SEQUENCE [LARGE SCALE GENOMIC DNA]</scope>
    <source>
        <strain evidence="1 2">MLFW-2</strain>
    </source>
</reference>
<dbReference type="EMBL" id="MJAT01000001">
    <property type="protein sequence ID" value="OEH86991.1"/>
    <property type="molecule type" value="Genomic_DNA"/>
</dbReference>
<keyword evidence="2" id="KW-1185">Reference proteome</keyword>
<dbReference type="AlphaFoldDB" id="A0A1E5LA36"/>
<dbReference type="Proteomes" id="UP000095255">
    <property type="component" value="Unassembled WGS sequence"/>
</dbReference>
<evidence type="ECO:0000313" key="2">
    <source>
        <dbReference type="Proteomes" id="UP000095255"/>
    </source>
</evidence>
<evidence type="ECO:0000313" key="1">
    <source>
        <dbReference type="EMBL" id="OEH86991.1"/>
    </source>
</evidence>
<organism evidence="1 2">
    <name type="scientific">Desulfuribacillus stibiiarsenatis</name>
    <dbReference type="NCBI Taxonomy" id="1390249"/>
    <lineage>
        <taxon>Bacteria</taxon>
        <taxon>Bacillati</taxon>
        <taxon>Bacillota</taxon>
        <taxon>Desulfuribacillia</taxon>
        <taxon>Desulfuribacillales</taxon>
        <taxon>Desulfuribacillaceae</taxon>
        <taxon>Desulfuribacillus</taxon>
    </lineage>
</organism>
<comment type="caution">
    <text evidence="1">The sequence shown here is derived from an EMBL/GenBank/DDBJ whole genome shotgun (WGS) entry which is preliminary data.</text>
</comment>
<name>A0A1E5LA36_9FIRM</name>
<dbReference type="STRING" id="1390249.BHU72_01675"/>
<dbReference type="OrthoDB" id="2988380at2"/>
<accession>A0A1E5LA36</accession>
<proteinExistence type="predicted"/>
<protein>
    <submittedName>
        <fullName evidence="1">Uncharacterized protein</fullName>
    </submittedName>
</protein>
<gene>
    <name evidence="1" type="ORF">BHU72_01675</name>
</gene>